<dbReference type="OrthoDB" id="21449at2759"/>
<feature type="compositionally biased region" description="Low complexity" evidence="3">
    <location>
        <begin position="953"/>
        <end position="964"/>
    </location>
</feature>
<feature type="compositionally biased region" description="Acidic residues" evidence="3">
    <location>
        <begin position="863"/>
        <end position="875"/>
    </location>
</feature>
<sequence length="1190" mass="130302">MDGQDRTISGYGAQDCLSDDDEDDSLDEEEDYDDDDDDLLDPQDMDMVDGVGDRVRKSAVGPGDSGDSSSDEESRPVGQRTKDGAKGRGGLGGRGDEDAGLSDEEESDFMDDGLRGAPGEDDPMDDLDEPDDDLDEPDDGSGDAESGDAADGGDSSSEEGPERRGPPPPENSSALDQRAAGLSRELFRGYRLLKELMAPANHPHNRPFMDAVDSSQKELWDYESIVKKPVWLKLIRDRLLSGEYGSLKDLFSDLRLMFRNCYRYNGPQHAVTRRALRLEQLMEQLIDQLEPDLRAQCTLEATEGPEAVVDQAIVNRRRSARAKKPTFFSHVLHWVRHERAERDKEYRRRQLEARREQRDQKEARFEDWERRLLADGVGDRLKCMWEFPQMATFIHLSLRALNILEVPLYEMERMLLLPQSSETLAVMMTSLVSPPLVRAKLNTMPPMPYHVWTAKLAARATIWYRAFVRERGCTQRLLETLGIDPHFWEIFGPRNPFKRCLFHNMSYYQRVWMIKTMCDHLFHSHKSLQDCVLETSEAEPRESVVGTDRHGFEYLHFPQLLVRDVRVYRRRPWRAPADWTAPPPPVDSPPRLVAAGQRWTKTKLRKLQRKLAALRKEHIAAAPRAARHACLRPATPLGEDAESGEEAEPEVGVELGEGEDPTAGEDGDWRVPSHLSPGRGRGRGKGRGRGRGRSRARSSAARARSAPSSAAPTPTVSFSPKKAPSKPPVVDENTCQYCGLSVRSQRARNAHRCLQKQMALAPEEPETPSRTPRGRRTARRSPSSSSSSDREDSSAESSSSSEAEEEEEGEDPGVSAEDETLMASLVDAEGAEDVQMSGGEDGPPNEDESRMQEDAEDSKMEASDSEDSEQESADGEESRKEGGAGESDEEKSAIPCEETTSPSEDEEKSERAVECASSRASPAGSPSPAEETGDGEKSAPTALTNGLSEPLKAAADGSGEGAAEVNGVSDGAGSSSPVEEDEKGSPAERGGDGESAEGGMRTKTAEESGGTVPGPGGDSNARASPPGEKPDKPAEVAESVKMTSTEALKTKRVHSVKTSEDGLKLVFSKSDIVVKPDPDSEDSKPSATPPDDIKSEPDTTKDELKSEPNGVLKRDGPAAAVVAALPELPAPERIPEPPEVPAADPDQFQLVADSFDSLRRLIDKFSPQQAAADSTKKKVRLISAGWVGWC</sequence>
<evidence type="ECO:0000256" key="2">
    <source>
        <dbReference type="PROSITE-ProRule" id="PRU00035"/>
    </source>
</evidence>
<feature type="compositionally biased region" description="Acidic residues" evidence="3">
    <location>
        <begin position="639"/>
        <end position="666"/>
    </location>
</feature>
<feature type="compositionally biased region" description="Acidic residues" evidence="3">
    <location>
        <begin position="802"/>
        <end position="820"/>
    </location>
</feature>
<feature type="compositionally biased region" description="Basic and acidic residues" evidence="3">
    <location>
        <begin position="72"/>
        <end position="86"/>
    </location>
</feature>
<feature type="compositionally biased region" description="Basic and acidic residues" evidence="3">
    <location>
        <begin position="847"/>
        <end position="862"/>
    </location>
</feature>
<keyword evidence="6" id="KW-1185">Reference proteome</keyword>
<evidence type="ECO:0000256" key="3">
    <source>
        <dbReference type="SAM" id="MobiDB-lite"/>
    </source>
</evidence>
<dbReference type="Proteomes" id="UP000440578">
    <property type="component" value="Unassembled WGS sequence"/>
</dbReference>
<dbReference type="Pfam" id="PF23450">
    <property type="entry name" value="KIAA2026_hel"/>
    <property type="match status" value="1"/>
</dbReference>
<keyword evidence="1 2" id="KW-0103">Bromodomain</keyword>
<dbReference type="EMBL" id="VIIS01001664">
    <property type="protein sequence ID" value="KAF0294763.1"/>
    <property type="molecule type" value="Genomic_DNA"/>
</dbReference>
<dbReference type="CDD" id="cd04369">
    <property type="entry name" value="Bromodomain"/>
    <property type="match status" value="1"/>
</dbReference>
<evidence type="ECO:0000259" key="4">
    <source>
        <dbReference type="PROSITE" id="PS50014"/>
    </source>
</evidence>
<name>A0A6A4VMC0_AMPAM</name>
<dbReference type="InterPro" id="IPR056522">
    <property type="entry name" value="KIAA2026_hel"/>
</dbReference>
<dbReference type="EMBL" id="VIIS01001664">
    <property type="protein sequence ID" value="KAF0294762.1"/>
    <property type="molecule type" value="Genomic_DNA"/>
</dbReference>
<feature type="compositionally biased region" description="Basic residues" evidence="3">
    <location>
        <begin position="745"/>
        <end position="754"/>
    </location>
</feature>
<evidence type="ECO:0000313" key="6">
    <source>
        <dbReference type="Proteomes" id="UP000440578"/>
    </source>
</evidence>
<feature type="compositionally biased region" description="Acidic residues" evidence="3">
    <location>
        <begin position="119"/>
        <end position="148"/>
    </location>
</feature>
<feature type="compositionally biased region" description="Basic and acidic residues" evidence="3">
    <location>
        <begin position="1091"/>
        <end position="1116"/>
    </location>
</feature>
<dbReference type="AlphaFoldDB" id="A0A6A4VMC0"/>
<feature type="compositionally biased region" description="Low complexity" evidence="3">
    <location>
        <begin position="697"/>
        <end position="722"/>
    </location>
</feature>
<evidence type="ECO:0000256" key="1">
    <source>
        <dbReference type="ARBA" id="ARBA00023117"/>
    </source>
</evidence>
<dbReference type="PANTHER" id="PTHR31095:SF3">
    <property type="entry name" value="RIKEN CDNA 9930021J03 GENE"/>
    <property type="match status" value="1"/>
</dbReference>
<dbReference type="SUPFAM" id="SSF47370">
    <property type="entry name" value="Bromodomain"/>
    <property type="match status" value="1"/>
</dbReference>
<dbReference type="PROSITE" id="PS50014">
    <property type="entry name" value="BROMODOMAIN_2"/>
    <property type="match status" value="1"/>
</dbReference>
<reference evidence="5 6" key="1">
    <citation type="submission" date="2019-07" db="EMBL/GenBank/DDBJ databases">
        <title>Draft genome assembly of a fouling barnacle, Amphibalanus amphitrite (Darwin, 1854): The first reference genome for Thecostraca.</title>
        <authorList>
            <person name="Kim W."/>
        </authorList>
    </citation>
    <scope>NUCLEOTIDE SEQUENCE [LARGE SCALE GENOMIC DNA]</scope>
    <source>
        <strain evidence="5">SNU_AA5</strain>
        <tissue evidence="5">Soma without cirri and trophi</tissue>
    </source>
</reference>
<feature type="compositionally biased region" description="Basic and acidic residues" evidence="3">
    <location>
        <begin position="1072"/>
        <end position="1084"/>
    </location>
</feature>
<dbReference type="Gene3D" id="1.20.920.10">
    <property type="entry name" value="Bromodomain-like"/>
    <property type="match status" value="1"/>
</dbReference>
<feature type="compositionally biased region" description="Acidic residues" evidence="3">
    <location>
        <begin position="17"/>
        <end position="47"/>
    </location>
</feature>
<feature type="region of interest" description="Disordered" evidence="3">
    <location>
        <begin position="1"/>
        <end position="178"/>
    </location>
</feature>
<accession>A0A6A4VMC0</accession>
<dbReference type="InterPro" id="IPR001487">
    <property type="entry name" value="Bromodomain"/>
</dbReference>
<comment type="caution">
    <text evidence="5">The sequence shown here is derived from an EMBL/GenBank/DDBJ whole genome shotgun (WGS) entry which is preliminary data.</text>
</comment>
<feature type="compositionally biased region" description="Acidic residues" evidence="3">
    <location>
        <begin position="98"/>
        <end position="111"/>
    </location>
</feature>
<feature type="domain" description="Bromo" evidence="4">
    <location>
        <begin position="200"/>
        <end position="272"/>
    </location>
</feature>
<dbReference type="InterPro" id="IPR040214">
    <property type="entry name" value="BRD10"/>
</dbReference>
<dbReference type="InterPro" id="IPR036427">
    <property type="entry name" value="Bromodomain-like_sf"/>
</dbReference>
<dbReference type="PRINTS" id="PR00503">
    <property type="entry name" value="BROMODOMAIN"/>
</dbReference>
<proteinExistence type="predicted"/>
<evidence type="ECO:0000313" key="5">
    <source>
        <dbReference type="EMBL" id="KAF0294763.1"/>
    </source>
</evidence>
<dbReference type="Pfam" id="PF00439">
    <property type="entry name" value="Bromodomain"/>
    <property type="match status" value="1"/>
</dbReference>
<feature type="compositionally biased region" description="Low complexity" evidence="3">
    <location>
        <begin position="916"/>
        <end position="929"/>
    </location>
</feature>
<gene>
    <name evidence="5" type="ORF">FJT64_000738</name>
</gene>
<dbReference type="SMART" id="SM00297">
    <property type="entry name" value="BROMO"/>
    <property type="match status" value="1"/>
</dbReference>
<dbReference type="PANTHER" id="PTHR31095">
    <property type="entry name" value="RIKEN CDNA 9930021J03 GENE"/>
    <property type="match status" value="1"/>
</dbReference>
<feature type="region of interest" description="Disordered" evidence="3">
    <location>
        <begin position="635"/>
        <end position="1117"/>
    </location>
</feature>
<feature type="compositionally biased region" description="Basic and acidic residues" evidence="3">
    <location>
        <begin position="983"/>
        <end position="992"/>
    </location>
</feature>
<organism evidence="5 6">
    <name type="scientific">Amphibalanus amphitrite</name>
    <name type="common">Striped barnacle</name>
    <name type="synonym">Balanus amphitrite</name>
    <dbReference type="NCBI Taxonomy" id="1232801"/>
    <lineage>
        <taxon>Eukaryota</taxon>
        <taxon>Metazoa</taxon>
        <taxon>Ecdysozoa</taxon>
        <taxon>Arthropoda</taxon>
        <taxon>Crustacea</taxon>
        <taxon>Multicrustacea</taxon>
        <taxon>Cirripedia</taxon>
        <taxon>Thoracica</taxon>
        <taxon>Thoracicalcarea</taxon>
        <taxon>Balanomorpha</taxon>
        <taxon>Balanoidea</taxon>
        <taxon>Balanidae</taxon>
        <taxon>Amphibalaninae</taxon>
        <taxon>Amphibalanus</taxon>
    </lineage>
</organism>
<protein>
    <recommendedName>
        <fullName evidence="4">Bromo domain-containing protein</fullName>
    </recommendedName>
</protein>
<feature type="compositionally biased region" description="Basic residues" evidence="3">
    <location>
        <begin position="680"/>
        <end position="696"/>
    </location>
</feature>